<dbReference type="EMBL" id="QNBC01000122">
    <property type="protein sequence ID" value="RKX64928.1"/>
    <property type="molecule type" value="Genomic_DNA"/>
</dbReference>
<name>A0A660S5G0_UNCT6</name>
<dbReference type="InterPro" id="IPR000944">
    <property type="entry name" value="Tscrpt_reg_Rrf2"/>
</dbReference>
<organism evidence="1 2">
    <name type="scientific">candidate division TA06 bacterium</name>
    <dbReference type="NCBI Taxonomy" id="2250710"/>
    <lineage>
        <taxon>Bacteria</taxon>
        <taxon>Bacteria division TA06</taxon>
    </lineage>
</organism>
<evidence type="ECO:0000313" key="2">
    <source>
        <dbReference type="Proteomes" id="UP000282321"/>
    </source>
</evidence>
<reference evidence="1 2" key="1">
    <citation type="submission" date="2018-06" db="EMBL/GenBank/DDBJ databases">
        <title>Extensive metabolic versatility and redundancy in microbially diverse, dynamic hydrothermal sediments.</title>
        <authorList>
            <person name="Dombrowski N."/>
            <person name="Teske A."/>
            <person name="Baker B.J."/>
        </authorList>
    </citation>
    <scope>NUCLEOTIDE SEQUENCE [LARGE SCALE GENOMIC DNA]</scope>
    <source>
        <strain evidence="1">B35_G9</strain>
    </source>
</reference>
<proteinExistence type="predicted"/>
<evidence type="ECO:0000313" key="1">
    <source>
        <dbReference type="EMBL" id="RKX64928.1"/>
    </source>
</evidence>
<comment type="caution">
    <text evidence="1">The sequence shown here is derived from an EMBL/GenBank/DDBJ whole genome shotgun (WGS) entry which is preliminary data.</text>
</comment>
<dbReference type="Proteomes" id="UP000282321">
    <property type="component" value="Unassembled WGS sequence"/>
</dbReference>
<dbReference type="Pfam" id="PF02082">
    <property type="entry name" value="Rrf2"/>
    <property type="match status" value="1"/>
</dbReference>
<gene>
    <name evidence="1" type="ORF">DRP44_07405</name>
</gene>
<dbReference type="PANTHER" id="PTHR33221:SF15">
    <property type="entry name" value="HTH-TYPE TRANSCRIPTIONAL REGULATOR YWGB-RELATED"/>
    <property type="match status" value="1"/>
</dbReference>
<dbReference type="InterPro" id="IPR036388">
    <property type="entry name" value="WH-like_DNA-bd_sf"/>
</dbReference>
<accession>A0A660S5G0</accession>
<dbReference type="AlphaFoldDB" id="A0A660S5G0"/>
<protein>
    <submittedName>
        <fullName evidence="1">Rrf2 family transcriptional regulator</fullName>
    </submittedName>
</protein>
<dbReference type="GO" id="GO:0003700">
    <property type="term" value="F:DNA-binding transcription factor activity"/>
    <property type="evidence" value="ECO:0007669"/>
    <property type="project" value="TreeGrafter"/>
</dbReference>
<dbReference type="InterPro" id="IPR036390">
    <property type="entry name" value="WH_DNA-bd_sf"/>
</dbReference>
<dbReference type="Gene3D" id="1.10.10.10">
    <property type="entry name" value="Winged helix-like DNA-binding domain superfamily/Winged helix DNA-binding domain"/>
    <property type="match status" value="1"/>
</dbReference>
<dbReference type="SUPFAM" id="SSF46785">
    <property type="entry name" value="Winged helix' DNA-binding domain"/>
    <property type="match status" value="1"/>
</dbReference>
<dbReference type="PANTHER" id="PTHR33221">
    <property type="entry name" value="WINGED HELIX-TURN-HELIX TRANSCRIPTIONAL REGULATOR, RRF2 FAMILY"/>
    <property type="match status" value="1"/>
</dbReference>
<dbReference type="PROSITE" id="PS51197">
    <property type="entry name" value="HTH_RRF2_2"/>
    <property type="match status" value="1"/>
</dbReference>
<sequence length="143" mass="15927">MSNIINMPESVEIAIYSLVLIADSGEGKTLNVDTLAKRIQASPHHLHKILQILAKKGFIKSRKGPGGGYIIKREPASISLLDIYESIEGPISETTCPLNRVTCPFDRCIYNGLFTKMKNDFKDYFKKTKISNFTGGKYGSKIQ</sequence>
<dbReference type="NCBIfam" id="TIGR00738">
    <property type="entry name" value="rrf2_super"/>
    <property type="match status" value="1"/>
</dbReference>
<dbReference type="GO" id="GO:0005829">
    <property type="term" value="C:cytosol"/>
    <property type="evidence" value="ECO:0007669"/>
    <property type="project" value="TreeGrafter"/>
</dbReference>